<feature type="signal peptide" evidence="2">
    <location>
        <begin position="1"/>
        <end position="17"/>
    </location>
</feature>
<sequence>MRLWLLSLVAGVTLGVAGTPLGKVSTGRKQAEEEKAGQDKLKKTKRDFFIIGGYSGITETTSSKNEVAKTSLICNGSCTESKMHHLDSSEKEKGEGKGQRELDPYKESLGTLDLQRTILLQLLNQTKPSFYVQAMNRSSEMDFTLQNLNGSSIRDLCEGCCEEREKEEPNLSRKLSMTLKSPRKRRPGQWTLLRGVALPLENSSINMVIMFHNGTHIGYQDKKVTHQAENLREGWCSGCCEDSETVVVLERREGEEVREVPPITTDHGGQVLGNSGSTEMRFAHLSEVSHEAGGQFDLS</sequence>
<evidence type="ECO:0000256" key="2">
    <source>
        <dbReference type="SAM" id="SignalP"/>
    </source>
</evidence>
<dbReference type="KEGG" id="pcw:110201950"/>
<name>A0A6P5JR77_PHACI</name>
<organism evidence="3 4">
    <name type="scientific">Phascolarctos cinereus</name>
    <name type="common">Koala</name>
    <dbReference type="NCBI Taxonomy" id="38626"/>
    <lineage>
        <taxon>Eukaryota</taxon>
        <taxon>Metazoa</taxon>
        <taxon>Chordata</taxon>
        <taxon>Craniata</taxon>
        <taxon>Vertebrata</taxon>
        <taxon>Euteleostomi</taxon>
        <taxon>Mammalia</taxon>
        <taxon>Metatheria</taxon>
        <taxon>Diprotodontia</taxon>
        <taxon>Phascolarctidae</taxon>
        <taxon>Phascolarctos</taxon>
    </lineage>
</organism>
<dbReference type="RefSeq" id="XP_020833519.1">
    <property type="nucleotide sequence ID" value="XM_020977860.1"/>
</dbReference>
<feature type="chain" id="PRO_5044648268" evidence="2">
    <location>
        <begin position="18"/>
        <end position="299"/>
    </location>
</feature>
<dbReference type="Proteomes" id="UP000515140">
    <property type="component" value="Unplaced"/>
</dbReference>
<protein>
    <submittedName>
        <fullName evidence="4 5">Uncharacterized protein LOC110201950 isoform X1</fullName>
    </submittedName>
</protein>
<evidence type="ECO:0000313" key="3">
    <source>
        <dbReference type="Proteomes" id="UP000515140"/>
    </source>
</evidence>
<dbReference type="AlphaFoldDB" id="A0A6P5JR77"/>
<reference evidence="4 5" key="1">
    <citation type="submission" date="2025-04" db="UniProtKB">
        <authorList>
            <consortium name="RefSeq"/>
        </authorList>
    </citation>
    <scope>IDENTIFICATION</scope>
    <source>
        <tissue evidence="4 5">Spleen</tissue>
    </source>
</reference>
<feature type="region of interest" description="Disordered" evidence="1">
    <location>
        <begin position="84"/>
        <end position="103"/>
    </location>
</feature>
<dbReference type="GeneID" id="110201950"/>
<proteinExistence type="predicted"/>
<dbReference type="RefSeq" id="XP_020833520.1">
    <property type="nucleotide sequence ID" value="XM_020977861.1"/>
</dbReference>
<gene>
    <name evidence="4 5" type="primary">LOC110201950</name>
</gene>
<evidence type="ECO:0000313" key="4">
    <source>
        <dbReference type="RefSeq" id="XP_020833519.1"/>
    </source>
</evidence>
<evidence type="ECO:0000313" key="5">
    <source>
        <dbReference type="RefSeq" id="XP_020833520.1"/>
    </source>
</evidence>
<keyword evidence="3" id="KW-1185">Reference proteome</keyword>
<accession>A0A6P5JR77</accession>
<keyword evidence="2" id="KW-0732">Signal</keyword>
<evidence type="ECO:0000256" key="1">
    <source>
        <dbReference type="SAM" id="MobiDB-lite"/>
    </source>
</evidence>